<feature type="non-terminal residue" evidence="1">
    <location>
        <position position="81"/>
    </location>
</feature>
<keyword evidence="2" id="KW-1185">Reference proteome</keyword>
<proteinExistence type="predicted"/>
<evidence type="ECO:0000313" key="1">
    <source>
        <dbReference type="EMBL" id="KAF9444110.1"/>
    </source>
</evidence>
<organism evidence="1 2">
    <name type="scientific">Macrolepiota fuliginosa MF-IS2</name>
    <dbReference type="NCBI Taxonomy" id="1400762"/>
    <lineage>
        <taxon>Eukaryota</taxon>
        <taxon>Fungi</taxon>
        <taxon>Dikarya</taxon>
        <taxon>Basidiomycota</taxon>
        <taxon>Agaricomycotina</taxon>
        <taxon>Agaricomycetes</taxon>
        <taxon>Agaricomycetidae</taxon>
        <taxon>Agaricales</taxon>
        <taxon>Agaricineae</taxon>
        <taxon>Agaricaceae</taxon>
        <taxon>Macrolepiota</taxon>
    </lineage>
</organism>
<dbReference type="OrthoDB" id="3221235at2759"/>
<evidence type="ECO:0008006" key="3">
    <source>
        <dbReference type="Google" id="ProtNLM"/>
    </source>
</evidence>
<reference evidence="1" key="1">
    <citation type="submission" date="2020-11" db="EMBL/GenBank/DDBJ databases">
        <authorList>
            <consortium name="DOE Joint Genome Institute"/>
            <person name="Ahrendt S."/>
            <person name="Riley R."/>
            <person name="Andreopoulos W."/>
            <person name="Labutti K."/>
            <person name="Pangilinan J."/>
            <person name="Ruiz-Duenas F.J."/>
            <person name="Barrasa J.M."/>
            <person name="Sanchez-Garcia M."/>
            <person name="Camarero S."/>
            <person name="Miyauchi S."/>
            <person name="Serrano A."/>
            <person name="Linde D."/>
            <person name="Babiker R."/>
            <person name="Drula E."/>
            <person name="Ayuso-Fernandez I."/>
            <person name="Pacheco R."/>
            <person name="Padilla G."/>
            <person name="Ferreira P."/>
            <person name="Barriuso J."/>
            <person name="Kellner H."/>
            <person name="Castanera R."/>
            <person name="Alfaro M."/>
            <person name="Ramirez L."/>
            <person name="Pisabarro A.G."/>
            <person name="Kuo A."/>
            <person name="Tritt A."/>
            <person name="Lipzen A."/>
            <person name="He G."/>
            <person name="Yan M."/>
            <person name="Ng V."/>
            <person name="Cullen D."/>
            <person name="Martin F."/>
            <person name="Rosso M.-N."/>
            <person name="Henrissat B."/>
            <person name="Hibbett D."/>
            <person name="Martinez A.T."/>
            <person name="Grigoriev I.V."/>
        </authorList>
    </citation>
    <scope>NUCLEOTIDE SEQUENCE</scope>
    <source>
        <strain evidence="1">MF-IS2</strain>
    </source>
</reference>
<accession>A0A9P5X6K8</accession>
<comment type="caution">
    <text evidence="1">The sequence shown here is derived from an EMBL/GenBank/DDBJ whole genome shotgun (WGS) entry which is preliminary data.</text>
</comment>
<evidence type="ECO:0000313" key="2">
    <source>
        <dbReference type="Proteomes" id="UP000807342"/>
    </source>
</evidence>
<dbReference type="EMBL" id="MU151403">
    <property type="protein sequence ID" value="KAF9444110.1"/>
    <property type="molecule type" value="Genomic_DNA"/>
</dbReference>
<name>A0A9P5X6K8_9AGAR</name>
<sequence>MLTFERDKLSNLVEEHNALLTPFRKIPGDILTEIFVRCERGAKRDVVPDVPDSFDRDAGPLLLTQVCQRWRNHALATPQLW</sequence>
<gene>
    <name evidence="1" type="ORF">P691DRAFT_649531</name>
</gene>
<dbReference type="AlphaFoldDB" id="A0A9P5X6K8"/>
<dbReference type="Proteomes" id="UP000807342">
    <property type="component" value="Unassembled WGS sequence"/>
</dbReference>
<protein>
    <recommendedName>
        <fullName evidence="3">F-box domain-containing protein</fullName>
    </recommendedName>
</protein>